<feature type="signal peptide" evidence="1">
    <location>
        <begin position="1"/>
        <end position="44"/>
    </location>
</feature>
<dbReference type="Gene3D" id="1.10.10.2520">
    <property type="entry name" value="Cell wall hydrolase SleB, domain 1"/>
    <property type="match status" value="1"/>
</dbReference>
<evidence type="ECO:0000259" key="2">
    <source>
        <dbReference type="Pfam" id="PF07486"/>
    </source>
</evidence>
<keyword evidence="4" id="KW-1185">Reference proteome</keyword>
<accession>C0D8Z5</accession>
<keyword evidence="1" id="KW-0732">Signal</keyword>
<organism evidence="3 4">
    <name type="scientific">[Clostridium] asparagiforme DSM 15981</name>
    <dbReference type="NCBI Taxonomy" id="518636"/>
    <lineage>
        <taxon>Bacteria</taxon>
        <taxon>Bacillati</taxon>
        <taxon>Bacillota</taxon>
        <taxon>Clostridia</taxon>
        <taxon>Lachnospirales</taxon>
        <taxon>Lachnospiraceae</taxon>
        <taxon>Enterocloster</taxon>
    </lineage>
</organism>
<dbReference type="InterPro" id="IPR011105">
    <property type="entry name" value="Cell_wall_hydrolase_SleB"/>
</dbReference>
<dbReference type="Pfam" id="PF07486">
    <property type="entry name" value="Hydrolase_2"/>
    <property type="match status" value="1"/>
</dbReference>
<gene>
    <name evidence="3" type="ORF">CLOSTASPAR_05744</name>
</gene>
<feature type="chain" id="PRO_5002896913" description="Cell wall hydrolase SleB domain-containing protein" evidence="1">
    <location>
        <begin position="45"/>
        <end position="219"/>
    </location>
</feature>
<evidence type="ECO:0000256" key="1">
    <source>
        <dbReference type="SAM" id="SignalP"/>
    </source>
</evidence>
<dbReference type="InterPro" id="IPR042047">
    <property type="entry name" value="SleB_dom1"/>
</dbReference>
<sequence>MDKILFEEMRMQIQQEDFFMYNKLKQIAAAALFAASVMATTVQAQEIQAMAPEAAASVNGPGVIYVKFGGPGMETALDAAPEGTVELCQGPGSAVSGQGAGGGAVQGWTEEDLYVLAHVICGEAQNCPDDEQRFIGSVVLNRRNSGRYPGTIKGVVFQPGQYSCTRDGNYYRTPTEANWANARWLLENGSVLPGNVVFQSGGRQGKGVYLRTGYHYYCY</sequence>
<dbReference type="GO" id="GO:0016787">
    <property type="term" value="F:hydrolase activity"/>
    <property type="evidence" value="ECO:0007669"/>
    <property type="project" value="InterPro"/>
</dbReference>
<reference evidence="3 4" key="1">
    <citation type="submission" date="2009-01" db="EMBL/GenBank/DDBJ databases">
        <authorList>
            <person name="Fulton L."/>
            <person name="Clifton S."/>
            <person name="Fulton B."/>
            <person name="Xu J."/>
            <person name="Minx P."/>
            <person name="Pepin K.H."/>
            <person name="Johnson M."/>
            <person name="Bhonagiri V."/>
            <person name="Nash W.E."/>
            <person name="Mardis E.R."/>
            <person name="Wilson R.K."/>
        </authorList>
    </citation>
    <scope>NUCLEOTIDE SEQUENCE [LARGE SCALE GENOMIC DNA]</scope>
    <source>
        <strain evidence="3 4">DSM 15981</strain>
    </source>
</reference>
<dbReference type="HOGENOM" id="CLU_1259593_0_0_9"/>
<dbReference type="AlphaFoldDB" id="C0D8Z5"/>
<dbReference type="EMBL" id="ACCJ01000470">
    <property type="protein sequence ID" value="EEG52190.1"/>
    <property type="molecule type" value="Genomic_DNA"/>
</dbReference>
<reference evidence="3 4" key="2">
    <citation type="submission" date="2009-02" db="EMBL/GenBank/DDBJ databases">
        <title>Draft genome sequence of Clostridium asparagiforme (DSM 15981).</title>
        <authorList>
            <person name="Sudarsanam P."/>
            <person name="Ley R."/>
            <person name="Guruge J."/>
            <person name="Turnbaugh P.J."/>
            <person name="Mahowald M."/>
            <person name="Liep D."/>
            <person name="Gordon J."/>
        </authorList>
    </citation>
    <scope>NUCLEOTIDE SEQUENCE [LARGE SCALE GENOMIC DNA]</scope>
    <source>
        <strain evidence="3 4">DSM 15981</strain>
    </source>
</reference>
<feature type="domain" description="Cell wall hydrolase SleB" evidence="2">
    <location>
        <begin position="129"/>
        <end position="189"/>
    </location>
</feature>
<name>C0D8Z5_9FIRM</name>
<protein>
    <recommendedName>
        <fullName evidence="2">Cell wall hydrolase SleB domain-containing protein</fullName>
    </recommendedName>
</protein>
<evidence type="ECO:0000313" key="4">
    <source>
        <dbReference type="Proteomes" id="UP000004756"/>
    </source>
</evidence>
<comment type="caution">
    <text evidence="3">The sequence shown here is derived from an EMBL/GenBank/DDBJ whole genome shotgun (WGS) entry which is preliminary data.</text>
</comment>
<proteinExistence type="predicted"/>
<evidence type="ECO:0000313" key="3">
    <source>
        <dbReference type="EMBL" id="EEG52190.1"/>
    </source>
</evidence>
<dbReference type="Proteomes" id="UP000004756">
    <property type="component" value="Unassembled WGS sequence"/>
</dbReference>